<accession>A0A9N9K4M7</accession>
<proteinExistence type="predicted"/>
<dbReference type="AlphaFoldDB" id="A0A9N9K4M7"/>
<dbReference type="OrthoDB" id="2322015at2759"/>
<dbReference type="EMBL" id="CAJVPY010047817">
    <property type="protein sequence ID" value="CAG8811650.1"/>
    <property type="molecule type" value="Genomic_DNA"/>
</dbReference>
<organism evidence="1 2">
    <name type="scientific">Dentiscutata erythropus</name>
    <dbReference type="NCBI Taxonomy" id="1348616"/>
    <lineage>
        <taxon>Eukaryota</taxon>
        <taxon>Fungi</taxon>
        <taxon>Fungi incertae sedis</taxon>
        <taxon>Mucoromycota</taxon>
        <taxon>Glomeromycotina</taxon>
        <taxon>Glomeromycetes</taxon>
        <taxon>Diversisporales</taxon>
        <taxon>Gigasporaceae</taxon>
        <taxon>Dentiscutata</taxon>
    </lineage>
</organism>
<protein>
    <submittedName>
        <fullName evidence="1">12148_t:CDS:1</fullName>
    </submittedName>
</protein>
<comment type="caution">
    <text evidence="1">The sequence shown here is derived from an EMBL/GenBank/DDBJ whole genome shotgun (WGS) entry which is preliminary data.</text>
</comment>
<evidence type="ECO:0000313" key="2">
    <source>
        <dbReference type="Proteomes" id="UP000789405"/>
    </source>
</evidence>
<keyword evidence="2" id="KW-1185">Reference proteome</keyword>
<gene>
    <name evidence="1" type="ORF">DERYTH_LOCUS25496</name>
</gene>
<reference evidence="1" key="1">
    <citation type="submission" date="2021-06" db="EMBL/GenBank/DDBJ databases">
        <authorList>
            <person name="Kallberg Y."/>
            <person name="Tangrot J."/>
            <person name="Rosling A."/>
        </authorList>
    </citation>
    <scope>NUCLEOTIDE SEQUENCE</scope>
    <source>
        <strain evidence="1">MA453B</strain>
    </source>
</reference>
<dbReference type="Proteomes" id="UP000789405">
    <property type="component" value="Unassembled WGS sequence"/>
</dbReference>
<name>A0A9N9K4M7_9GLOM</name>
<feature type="non-terminal residue" evidence="1">
    <location>
        <position position="130"/>
    </location>
</feature>
<sequence>KGPQDEKIKKLKMLKDPVTRRLRSHRLEQIINNNRYHSPELSKIDSNEPNKQIVVIWNLHWRFTIINLFTFLRDFLQHYVDKASVSRTTRKQVYDQKRLAENSYEPLTNAPDWTIAGYHGALRALIRRYF</sequence>
<evidence type="ECO:0000313" key="1">
    <source>
        <dbReference type="EMBL" id="CAG8811650.1"/>
    </source>
</evidence>